<feature type="domain" description="TRNA-binding" evidence="5">
    <location>
        <begin position="282"/>
        <end position="389"/>
    </location>
</feature>
<dbReference type="GO" id="GO:0017102">
    <property type="term" value="C:methionyl glutamyl tRNA synthetase complex"/>
    <property type="evidence" value="ECO:0007669"/>
    <property type="project" value="TreeGrafter"/>
</dbReference>
<dbReference type="InterPro" id="IPR053836">
    <property type="entry name" value="Arc1-like_N"/>
</dbReference>
<dbReference type="PANTHER" id="PTHR11586">
    <property type="entry name" value="TRNA-AMINOACYLATION COFACTOR ARC1 FAMILY MEMBER"/>
    <property type="match status" value="1"/>
</dbReference>
<dbReference type="Gene3D" id="2.40.50.140">
    <property type="entry name" value="Nucleic acid-binding proteins"/>
    <property type="match status" value="1"/>
</dbReference>
<dbReference type="Pfam" id="PF21972">
    <property type="entry name" value="Arc1p_N_like"/>
    <property type="match status" value="1"/>
</dbReference>
<dbReference type="PANTHER" id="PTHR11586:SF33">
    <property type="entry name" value="AMINOACYL TRNA SYNTHASE COMPLEX-INTERACTING MULTIFUNCTIONAL PROTEIN 1"/>
    <property type="match status" value="1"/>
</dbReference>
<dbReference type="SUPFAM" id="SSF47616">
    <property type="entry name" value="GST C-terminal domain-like"/>
    <property type="match status" value="1"/>
</dbReference>
<feature type="compositionally biased region" description="Basic and acidic residues" evidence="4">
    <location>
        <begin position="242"/>
        <end position="272"/>
    </location>
</feature>
<evidence type="ECO:0000256" key="2">
    <source>
        <dbReference type="ARBA" id="ARBA00022884"/>
    </source>
</evidence>
<organism evidence="7 8">
    <name type="scientific">Puccinia coronata f. sp. avenae</name>
    <dbReference type="NCBI Taxonomy" id="200324"/>
    <lineage>
        <taxon>Eukaryota</taxon>
        <taxon>Fungi</taxon>
        <taxon>Dikarya</taxon>
        <taxon>Basidiomycota</taxon>
        <taxon>Pucciniomycotina</taxon>
        <taxon>Pucciniomycetes</taxon>
        <taxon>Pucciniales</taxon>
        <taxon>Pucciniaceae</taxon>
        <taxon>Puccinia</taxon>
    </lineage>
</organism>
<dbReference type="Proteomes" id="UP000235392">
    <property type="component" value="Unassembled WGS sequence"/>
</dbReference>
<keyword evidence="2 3" id="KW-0694">RNA-binding</keyword>
<dbReference type="EMBL" id="PGCI01000045">
    <property type="protein sequence ID" value="PLW45827.1"/>
    <property type="molecule type" value="Genomic_DNA"/>
</dbReference>
<dbReference type="PROSITE" id="PS50886">
    <property type="entry name" value="TRBD"/>
    <property type="match status" value="1"/>
</dbReference>
<name>A0A2N5V748_9BASI</name>
<comment type="caution">
    <text evidence="7">The sequence shown here is derived from an EMBL/GenBank/DDBJ whole genome shotgun (WGS) entry which is preliminary data.</text>
</comment>
<evidence type="ECO:0000256" key="3">
    <source>
        <dbReference type="PROSITE-ProRule" id="PRU00209"/>
    </source>
</evidence>
<dbReference type="FunFam" id="2.40.50.140:FF:000199">
    <property type="entry name" value="tRNA-aminoacylation cofactor ARC1"/>
    <property type="match status" value="1"/>
</dbReference>
<dbReference type="SUPFAM" id="SSF50249">
    <property type="entry name" value="Nucleic acid-binding proteins"/>
    <property type="match status" value="1"/>
</dbReference>
<feature type="compositionally biased region" description="Basic and acidic residues" evidence="4">
    <location>
        <begin position="204"/>
        <end position="216"/>
    </location>
</feature>
<dbReference type="Pfam" id="PF01588">
    <property type="entry name" value="tRNA_bind"/>
    <property type="match status" value="1"/>
</dbReference>
<evidence type="ECO:0000256" key="1">
    <source>
        <dbReference type="ARBA" id="ARBA00022555"/>
    </source>
</evidence>
<dbReference type="CDD" id="cd02799">
    <property type="entry name" value="tRNA_bind_EMAP-II_like"/>
    <property type="match status" value="1"/>
</dbReference>
<feature type="compositionally biased region" description="Low complexity" evidence="4">
    <location>
        <begin position="227"/>
        <end position="240"/>
    </location>
</feature>
<dbReference type="AlphaFoldDB" id="A0A2N5V748"/>
<dbReference type="InterPro" id="IPR051270">
    <property type="entry name" value="Tyrosine-tRNA_ligase_regulator"/>
</dbReference>
<dbReference type="CDD" id="cd10289">
    <property type="entry name" value="GST_C_AaRS_like"/>
    <property type="match status" value="1"/>
</dbReference>
<dbReference type="EMBL" id="PGCI01000652">
    <property type="protein sequence ID" value="PLW22799.1"/>
    <property type="molecule type" value="Genomic_DNA"/>
</dbReference>
<keyword evidence="1 3" id="KW-0820">tRNA-binding</keyword>
<dbReference type="InterPro" id="IPR012340">
    <property type="entry name" value="NA-bd_OB-fold"/>
</dbReference>
<protein>
    <recommendedName>
        <fullName evidence="5">tRNA-binding domain-containing protein</fullName>
    </recommendedName>
</protein>
<evidence type="ECO:0000313" key="8">
    <source>
        <dbReference type="Proteomes" id="UP000235392"/>
    </source>
</evidence>
<evidence type="ECO:0000256" key="4">
    <source>
        <dbReference type="SAM" id="MobiDB-lite"/>
    </source>
</evidence>
<accession>A0A2N5V748</accession>
<evidence type="ECO:0000313" key="6">
    <source>
        <dbReference type="EMBL" id="PLW22799.1"/>
    </source>
</evidence>
<reference evidence="7 8" key="1">
    <citation type="submission" date="2017-11" db="EMBL/GenBank/DDBJ databases">
        <title>De novo assembly and phasing of dikaryotic genomes from two isolates of Puccinia coronata f. sp. avenae, the causal agent of oat crown rust.</title>
        <authorList>
            <person name="Miller M.E."/>
            <person name="Zhang Y."/>
            <person name="Omidvar V."/>
            <person name="Sperschneider J."/>
            <person name="Schwessinger B."/>
            <person name="Raley C."/>
            <person name="Palmer J.M."/>
            <person name="Garnica D."/>
            <person name="Upadhyaya N."/>
            <person name="Rathjen J."/>
            <person name="Taylor J.M."/>
            <person name="Park R.F."/>
            <person name="Dodds P.N."/>
            <person name="Hirsch C.D."/>
            <person name="Kianian S.F."/>
            <person name="Figueroa M."/>
        </authorList>
    </citation>
    <scope>NUCLEOTIDE SEQUENCE [LARGE SCALE GENOMIC DNA]</scope>
    <source>
        <strain evidence="7">12SD80</strain>
    </source>
</reference>
<sequence length="456" mass="49794">MLRIPTSATKTTTTPSNVFYTSETMSKYSLCCPNTDVTTRLIIAVFLKNMDPILNVEESTELSLQQTDVSATHKQLPTILQSLSTHCNTLFAGTDQEKQLGLSWIEKLTSVTGQIDSLTLKELDDHLQSRTFMIGSKLSPTDIVAYTHLHSYMSSVPHQEKLQYPSVTRHFDFIQHMGPVRQALAQDQSGPLPLIPIDVADVPEPDRTAPITEKKEKKAKVPTVDGPSAPNNSKSSAPASGESKKLAGAEKQKANPEKKEKKKGGDGGDNKKAAPAPDGPPMPHMIDMRVGKIIHVEKHPDADSLYVEKIDFGEPEPRTVVSGLVNYIPIEEMRDRLLVGICNLKPANMRGVKSFAMVLAATSKDGKGGSGSVELVAPPPGSQPGDRIYFEGFEDQTPIEQLNPKKKQFETIQPNFTTLSTREACWTDPNNNHKSHRIMSAKGVCCAPTFVGASLS</sequence>
<dbReference type="InterPro" id="IPR002547">
    <property type="entry name" value="tRNA-bd_dom"/>
</dbReference>
<dbReference type="GO" id="GO:0000049">
    <property type="term" value="F:tRNA binding"/>
    <property type="evidence" value="ECO:0007669"/>
    <property type="project" value="UniProtKB-UniRule"/>
</dbReference>
<dbReference type="Gene3D" id="1.20.1050.10">
    <property type="match status" value="1"/>
</dbReference>
<proteinExistence type="predicted"/>
<feature type="region of interest" description="Disordered" evidence="4">
    <location>
        <begin position="195"/>
        <end position="286"/>
    </location>
</feature>
<dbReference type="InterPro" id="IPR036282">
    <property type="entry name" value="Glutathione-S-Trfase_C_sf"/>
</dbReference>
<evidence type="ECO:0000259" key="5">
    <source>
        <dbReference type="PROSITE" id="PS50886"/>
    </source>
</evidence>
<gene>
    <name evidence="7" type="ORF">PCASD_04781</name>
    <name evidence="6" type="ORF">PCASD_12155</name>
</gene>
<evidence type="ECO:0000313" key="7">
    <source>
        <dbReference type="EMBL" id="PLW45827.1"/>
    </source>
</evidence>